<reference evidence="2" key="2">
    <citation type="submission" date="2013-07" db="EMBL/GenBank/DDBJ databases">
        <authorList>
            <person name="Morais-Silva F.O."/>
            <person name="Rezende A.M."/>
            <person name="Pimentel C."/>
            <person name="Resende D.M."/>
            <person name="Santos C.I."/>
            <person name="Clemente C."/>
            <person name="de Oliveira L.M."/>
            <person name="da Silva S.M."/>
            <person name="Costa D.A."/>
            <person name="Varela-Raposo A."/>
            <person name="Horacio E.C.A."/>
            <person name="Matos M."/>
            <person name="Flores O."/>
            <person name="Ruiz J.C."/>
            <person name="Rodrigues-Pousada C."/>
        </authorList>
    </citation>
    <scope>NUCLEOTIDE SEQUENCE [LARGE SCALE GENOMIC DNA]</scope>
    <source>
        <strain evidence="2">ATCC 19364 / DSM 1382 / NCIMB 9332 / VKM B-1759</strain>
    </source>
</reference>
<dbReference type="RefSeq" id="WP_021760850.1">
    <property type="nucleotide sequence ID" value="NC_022444.1"/>
</dbReference>
<dbReference type="Proteomes" id="UP000016587">
    <property type="component" value="Chromosome"/>
</dbReference>
<name>T2GC88_MEGG1</name>
<dbReference type="eggNOG" id="COG0438">
    <property type="taxonomic scope" value="Bacteria"/>
</dbReference>
<dbReference type="Gene3D" id="3.40.50.2000">
    <property type="entry name" value="Glycogen Phosphorylase B"/>
    <property type="match status" value="1"/>
</dbReference>
<keyword evidence="2" id="KW-1185">Reference proteome</keyword>
<evidence type="ECO:0000313" key="2">
    <source>
        <dbReference type="Proteomes" id="UP000016587"/>
    </source>
</evidence>
<dbReference type="EMBL" id="CP006585">
    <property type="protein sequence ID" value="AGW13918.1"/>
    <property type="molecule type" value="Genomic_DNA"/>
</dbReference>
<keyword evidence="1" id="KW-0808">Transferase</keyword>
<proteinExistence type="predicted"/>
<dbReference type="STRING" id="1121448.DGI_2157"/>
<dbReference type="PANTHER" id="PTHR45947">
    <property type="entry name" value="SULFOQUINOVOSYL TRANSFERASE SQD2"/>
    <property type="match status" value="1"/>
</dbReference>
<dbReference type="AlphaFoldDB" id="T2GC88"/>
<gene>
    <name evidence="1" type="ORF">DGI_2157</name>
</gene>
<dbReference type="SUPFAM" id="SSF53756">
    <property type="entry name" value="UDP-Glycosyltransferase/glycogen phosphorylase"/>
    <property type="match status" value="1"/>
</dbReference>
<dbReference type="PANTHER" id="PTHR45947:SF3">
    <property type="entry name" value="SULFOQUINOVOSYL TRANSFERASE SQD2"/>
    <property type="match status" value="1"/>
</dbReference>
<evidence type="ECO:0000313" key="1">
    <source>
        <dbReference type="EMBL" id="AGW13918.1"/>
    </source>
</evidence>
<dbReference type="KEGG" id="dgg:DGI_2157"/>
<dbReference type="InterPro" id="IPR050194">
    <property type="entry name" value="Glycosyltransferase_grp1"/>
</dbReference>
<dbReference type="PATRIC" id="fig|1121448.10.peg.2112"/>
<dbReference type="OrthoDB" id="9790710at2"/>
<dbReference type="HOGENOM" id="CLU_009583_28_3_7"/>
<protein>
    <submittedName>
        <fullName evidence="1">Putative glycosyl transferase group 1</fullName>
    </submittedName>
</protein>
<dbReference type="Pfam" id="PF13692">
    <property type="entry name" value="Glyco_trans_1_4"/>
    <property type="match status" value="1"/>
</dbReference>
<accession>T2GC88</accession>
<sequence>MLETRASSTPALPGVLHHSFLERRGGAARVADLLCAGMQCQGVETARSFEIVQSEAGQRWMDDWHGDWFAALEAAIRRGWLLHLHGSGDWLGLLERLLPLASKVCITFHDMRLATGGCVFPTDCPGLDRACADPCPRGLPDTAARRQHAAALLHRLQPLALCPSQWGCDLLRQAIPGLAPRLAPNGIPWPAALPDKRAAKQAIGLSPAARLAVFVAHGGEAAGVKAGDTWLRLWDRIKQAAPQAVGYLIGGTAHSRQGDLVRWPYLESEALSRMFAAADCLVYPSWADNHPLTVLEAMAQGCPVTAWAAGGIAEMVIPDATGKLLPVGDLDGLAREAAALLTHPSHGRQLAMAAHRAGLRHFAADGMTRAVLRLLAQQFGQESGNKPNL</sequence>
<organism evidence="1 2">
    <name type="scientific">Megalodesulfovibrio gigas (strain ATCC 19364 / DSM 1382 / NCIMB 9332 / VKM B-1759)</name>
    <name type="common">Desulfovibrio gigas</name>
    <dbReference type="NCBI Taxonomy" id="1121448"/>
    <lineage>
        <taxon>Bacteria</taxon>
        <taxon>Pseudomonadati</taxon>
        <taxon>Thermodesulfobacteriota</taxon>
        <taxon>Desulfovibrionia</taxon>
        <taxon>Desulfovibrionales</taxon>
        <taxon>Desulfovibrionaceae</taxon>
        <taxon>Megalodesulfovibrio</taxon>
    </lineage>
</organism>
<dbReference type="GO" id="GO:0016758">
    <property type="term" value="F:hexosyltransferase activity"/>
    <property type="evidence" value="ECO:0007669"/>
    <property type="project" value="TreeGrafter"/>
</dbReference>
<reference evidence="1 2" key="1">
    <citation type="journal article" date="2013" name="J. Bacteriol.">
        <title>Roles of HynAB and Ech, the only two hydrogenases found in the model sulfate reducer Desulfovibrio gigas.</title>
        <authorList>
            <person name="Morais-Silva F.O."/>
            <person name="Santos C.I."/>
            <person name="Rodrigues R."/>
            <person name="Pereira I.A."/>
            <person name="Rodrigues-Pousada C."/>
        </authorList>
    </citation>
    <scope>NUCLEOTIDE SEQUENCE [LARGE SCALE GENOMIC DNA]</scope>
    <source>
        <strain evidence="2">ATCC 19364 / DSM 1382 / NCIMB 9332 / VKM B-1759</strain>
    </source>
</reference>